<organism evidence="1 2">
    <name type="scientific">Hyalomma asiaticum</name>
    <name type="common">Tick</name>
    <dbReference type="NCBI Taxonomy" id="266040"/>
    <lineage>
        <taxon>Eukaryota</taxon>
        <taxon>Metazoa</taxon>
        <taxon>Ecdysozoa</taxon>
        <taxon>Arthropoda</taxon>
        <taxon>Chelicerata</taxon>
        <taxon>Arachnida</taxon>
        <taxon>Acari</taxon>
        <taxon>Parasitiformes</taxon>
        <taxon>Ixodida</taxon>
        <taxon>Ixodoidea</taxon>
        <taxon>Ixodidae</taxon>
        <taxon>Hyalomminae</taxon>
        <taxon>Hyalomma</taxon>
    </lineage>
</organism>
<gene>
    <name evidence="1" type="ORF">HPB50_003714</name>
</gene>
<name>A0ACB7ST06_HYAAI</name>
<sequence>MTRRPDAEIAFYVETFNNDAVNLIIRNVPNAAGKAKHQLQHDTVDAFKSRLVDIDTISTLSCRVPSKVVEWCLRLSAGMRGDSAVVE</sequence>
<accession>A0ACB7ST06</accession>
<reference evidence="1" key="1">
    <citation type="submission" date="2020-05" db="EMBL/GenBank/DDBJ databases">
        <title>Large-scale comparative analyses of tick genomes elucidate their genetic diversity and vector capacities.</title>
        <authorList>
            <person name="Jia N."/>
            <person name="Wang J."/>
            <person name="Shi W."/>
            <person name="Du L."/>
            <person name="Sun Y."/>
            <person name="Zhan W."/>
            <person name="Jiang J."/>
            <person name="Wang Q."/>
            <person name="Zhang B."/>
            <person name="Ji P."/>
            <person name="Sakyi L.B."/>
            <person name="Cui X."/>
            <person name="Yuan T."/>
            <person name="Jiang B."/>
            <person name="Yang W."/>
            <person name="Lam T.T.-Y."/>
            <person name="Chang Q."/>
            <person name="Ding S."/>
            <person name="Wang X."/>
            <person name="Zhu J."/>
            <person name="Ruan X."/>
            <person name="Zhao L."/>
            <person name="Wei J."/>
            <person name="Que T."/>
            <person name="Du C."/>
            <person name="Cheng J."/>
            <person name="Dai P."/>
            <person name="Han X."/>
            <person name="Huang E."/>
            <person name="Gao Y."/>
            <person name="Liu J."/>
            <person name="Shao H."/>
            <person name="Ye R."/>
            <person name="Li L."/>
            <person name="Wei W."/>
            <person name="Wang X."/>
            <person name="Wang C."/>
            <person name="Yang T."/>
            <person name="Huo Q."/>
            <person name="Li W."/>
            <person name="Guo W."/>
            <person name="Chen H."/>
            <person name="Zhou L."/>
            <person name="Ni X."/>
            <person name="Tian J."/>
            <person name="Zhou Y."/>
            <person name="Sheng Y."/>
            <person name="Liu T."/>
            <person name="Pan Y."/>
            <person name="Xia L."/>
            <person name="Li J."/>
            <person name="Zhao F."/>
            <person name="Cao W."/>
        </authorList>
    </citation>
    <scope>NUCLEOTIDE SEQUENCE</scope>
    <source>
        <strain evidence="1">Hyas-2018</strain>
    </source>
</reference>
<evidence type="ECO:0000313" key="1">
    <source>
        <dbReference type="EMBL" id="KAH6937725.1"/>
    </source>
</evidence>
<protein>
    <submittedName>
        <fullName evidence="1">Uncharacterized protein</fullName>
    </submittedName>
</protein>
<evidence type="ECO:0000313" key="2">
    <source>
        <dbReference type="Proteomes" id="UP000821845"/>
    </source>
</evidence>
<dbReference type="Proteomes" id="UP000821845">
    <property type="component" value="Chromosome 2"/>
</dbReference>
<dbReference type="EMBL" id="CM023482">
    <property type="protein sequence ID" value="KAH6937725.1"/>
    <property type="molecule type" value="Genomic_DNA"/>
</dbReference>
<proteinExistence type="predicted"/>
<keyword evidence="2" id="KW-1185">Reference proteome</keyword>
<comment type="caution">
    <text evidence="1">The sequence shown here is derived from an EMBL/GenBank/DDBJ whole genome shotgun (WGS) entry which is preliminary data.</text>
</comment>